<feature type="domain" description="Peptidase S1" evidence="7">
    <location>
        <begin position="300"/>
        <end position="532"/>
    </location>
</feature>
<dbReference type="SUPFAM" id="SSF50494">
    <property type="entry name" value="Trypsin-like serine proteases"/>
    <property type="match status" value="1"/>
</dbReference>
<comment type="subcellular location">
    <subcellularLocation>
        <location evidence="1">Secreted</location>
        <location evidence="1">Extracellular space</location>
    </subcellularLocation>
</comment>
<dbReference type="Pfam" id="PF00089">
    <property type="entry name" value="Trypsin"/>
    <property type="match status" value="1"/>
</dbReference>
<dbReference type="PROSITE" id="PS50240">
    <property type="entry name" value="TRYPSIN_DOM"/>
    <property type="match status" value="1"/>
</dbReference>
<dbReference type="Proteomes" id="UP000301870">
    <property type="component" value="Chromosome 5"/>
</dbReference>
<dbReference type="GO" id="GO:0090729">
    <property type="term" value="F:toxin activity"/>
    <property type="evidence" value="ECO:0007669"/>
    <property type="project" value="UniProtKB-KW"/>
</dbReference>
<dbReference type="GO" id="GO:0004252">
    <property type="term" value="F:serine-type endopeptidase activity"/>
    <property type="evidence" value="ECO:0007669"/>
    <property type="project" value="InterPro"/>
</dbReference>
<dbReference type="OrthoDB" id="7468414at2759"/>
<evidence type="ECO:0000259" key="7">
    <source>
        <dbReference type="PROSITE" id="PS50240"/>
    </source>
</evidence>
<protein>
    <submittedName>
        <fullName evidence="9">Uncharacterized protein LOC111364718</fullName>
    </submittedName>
</protein>
<keyword evidence="3" id="KW-1015">Disulfide bond</keyword>
<dbReference type="InterPro" id="IPR009003">
    <property type="entry name" value="Peptidase_S1_PA"/>
</dbReference>
<evidence type="ECO:0000313" key="9">
    <source>
        <dbReference type="RefSeq" id="XP_022837495.1"/>
    </source>
</evidence>
<keyword evidence="6" id="KW-1205">Fibrinolytic toxin</keyword>
<dbReference type="PANTHER" id="PTHR24260">
    <property type="match status" value="1"/>
</dbReference>
<keyword evidence="2" id="KW-0800">Toxin</keyword>
<organism evidence="8 9">
    <name type="scientific">Spodoptera litura</name>
    <name type="common">Asian cotton leafworm</name>
    <dbReference type="NCBI Taxonomy" id="69820"/>
    <lineage>
        <taxon>Eukaryota</taxon>
        <taxon>Metazoa</taxon>
        <taxon>Ecdysozoa</taxon>
        <taxon>Arthropoda</taxon>
        <taxon>Hexapoda</taxon>
        <taxon>Insecta</taxon>
        <taxon>Pterygota</taxon>
        <taxon>Neoptera</taxon>
        <taxon>Endopterygota</taxon>
        <taxon>Lepidoptera</taxon>
        <taxon>Glossata</taxon>
        <taxon>Ditrysia</taxon>
        <taxon>Noctuoidea</taxon>
        <taxon>Noctuidae</taxon>
        <taxon>Amphipyrinae</taxon>
        <taxon>Spodoptera</taxon>
    </lineage>
</organism>
<dbReference type="GO" id="GO:0005576">
    <property type="term" value="C:extracellular region"/>
    <property type="evidence" value="ECO:0007669"/>
    <property type="project" value="UniProtKB-SubCell"/>
</dbReference>
<reference evidence="9" key="1">
    <citation type="submission" date="2025-08" db="UniProtKB">
        <authorList>
            <consortium name="RefSeq"/>
        </authorList>
    </citation>
    <scope>IDENTIFICATION</scope>
    <source>
        <strain evidence="9">Ishihara</strain>
        <tissue evidence="9">Whole body</tissue>
    </source>
</reference>
<evidence type="ECO:0000256" key="1">
    <source>
        <dbReference type="ARBA" id="ARBA00004239"/>
    </source>
</evidence>
<keyword evidence="8" id="KW-1185">Reference proteome</keyword>
<gene>
    <name evidence="9" type="primary">LOC111364718</name>
</gene>
<dbReference type="FunFam" id="2.40.10.10:FF:000068">
    <property type="entry name" value="transmembrane protease serine 2"/>
    <property type="match status" value="1"/>
</dbReference>
<dbReference type="SMART" id="SM00020">
    <property type="entry name" value="Tryp_SPc"/>
    <property type="match status" value="1"/>
</dbReference>
<dbReference type="GO" id="GO:0006508">
    <property type="term" value="P:proteolysis"/>
    <property type="evidence" value="ECO:0007669"/>
    <property type="project" value="InterPro"/>
</dbReference>
<dbReference type="InterPro" id="IPR043504">
    <property type="entry name" value="Peptidase_S1_PA_chymotrypsin"/>
</dbReference>
<comment type="function">
    <text evidence="5">Fibrinolytic activity; shows preferential cleavage of Arg-Gly bonds in all three fibrinogen chains. Contact with the caterpillars causes severe bleeding, due the anticoagulant effect of the protein.</text>
</comment>
<proteinExistence type="predicted"/>
<evidence type="ECO:0000256" key="3">
    <source>
        <dbReference type="ARBA" id="ARBA00023157"/>
    </source>
</evidence>
<accession>A0A9J7ERV8</accession>
<name>A0A9J7ERV8_SPOLT</name>
<evidence type="ECO:0000256" key="2">
    <source>
        <dbReference type="ARBA" id="ARBA00022656"/>
    </source>
</evidence>
<evidence type="ECO:0000256" key="5">
    <source>
        <dbReference type="ARBA" id="ARBA00055534"/>
    </source>
</evidence>
<dbReference type="KEGG" id="sliu:111364718"/>
<evidence type="ECO:0000256" key="4">
    <source>
        <dbReference type="ARBA" id="ARBA00023240"/>
    </source>
</evidence>
<dbReference type="AlphaFoldDB" id="A0A9J7ERV8"/>
<evidence type="ECO:0000256" key="6">
    <source>
        <dbReference type="ARBA" id="ARBA00084094"/>
    </source>
</evidence>
<dbReference type="Gene3D" id="2.40.10.10">
    <property type="entry name" value="Trypsin-like serine proteases"/>
    <property type="match status" value="2"/>
</dbReference>
<evidence type="ECO:0000313" key="8">
    <source>
        <dbReference type="Proteomes" id="UP000301870"/>
    </source>
</evidence>
<dbReference type="RefSeq" id="XP_022837495.1">
    <property type="nucleotide sequence ID" value="XM_022981727.1"/>
</dbReference>
<dbReference type="InterPro" id="IPR001254">
    <property type="entry name" value="Trypsin_dom"/>
</dbReference>
<dbReference type="GeneID" id="111364718"/>
<keyword evidence="4" id="KW-1199">Hemostasis impairing toxin</keyword>
<dbReference type="InterPro" id="IPR051333">
    <property type="entry name" value="CLIP_Serine_Protease"/>
</dbReference>
<dbReference type="PANTHER" id="PTHR24260:SF136">
    <property type="entry name" value="GH08193P-RELATED"/>
    <property type="match status" value="1"/>
</dbReference>
<sequence length="539" mass="61552">MMKLSQPMLKMIIKILILMMLFVIMFMISTFLYSAKYWPDVYNYINANITIKRIPTISELELTVIEVDYTTEQSYTSTDGDYIEVSTVDDFDIDEFMKDEIDFTKKVKRHIEVEQLKDYIELPPRPIFVDYVFIEEPMKQETDGSKKTVDDDNIPEETDKNILKTSVTGIVIEDEQPKTTVSEEPAVTKKYYTVQPQKTKESRRSIDKELYTTEISNNELEHTTTIEGYLVGDDKRDEEVTEEPIVMITKANENELVGDEDDSQLMKDSVDVSNLSTRSSDDVEMVTRKPWKMQMLPDPVCHGDWSCKEFTRTVYPWVVSIFVTNDGADSQFSYYCDGALLTEKVIVTGARCMFANNSAWDSDNVLVFLGKVNLQAFGGKEKVHKVKTLILHPNFTTGASGRVMNDVALLVLEVPVEFKDNIQSACIHQENSLLVAAATAWGANGLLMPIFFNNQRGDHCYDMDENVFCVTYGNDVALCPSFGGVFVSKQTERWCLTGIYYGDPAERGICFNKNVFYTSLYNHLKWIDDTIGMIKKAYL</sequence>